<protein>
    <submittedName>
        <fullName evidence="3">Putative glycosyltransferase</fullName>
    </submittedName>
</protein>
<dbReference type="STRING" id="671072.PL9214290057"/>
<name>A0A1J1LCR6_9CYAN</name>
<evidence type="ECO:0000256" key="1">
    <source>
        <dbReference type="SAM" id="MobiDB-lite"/>
    </source>
</evidence>
<sequence length="577" mass="67091">MNRDTPDEVSDNSLNPSPSLKSVERPSELLNFLPPHAQVLIDVGCLTGTTGYYYKRINPQSFYWGILIHSELTPEVTKGSDQIILSSIDQLETIALELEEGTVDCLIYDSILPQIRNPLKSLQNHTRWLKHEGQVLAYIPNSQYWRNIIKIIQGKGGILSQEDTSQKGLTLEAIQALFWEAGLYIYEIQTRGKKDDEFQQFLHLIQPIREALGLDTNRFATQTAAEYYLVRAIKSLQPPRRLLIQTAIMAPTGCDRVRVLEPDQLSATIPGTRTISASKSIPTGSILPEEEKVFIWQRTILSYEHHLELLKNLLTQDYLIIAEIDDNPLRRREYAEQRYLSYRGCHGVQTSTKPLALFLQQFNPHVAIFKNHLLTLPPPRIYSNSRVTLFFGALNREQDWQPIMEALNRVLIRHQTHVQVKVIHDRRFFDQLEISEKEFEPFCSYDRYNHILQTCDIALLPLMPTSVNLMKSDLKFLECAGHGVAVLASPTVYEQSIIHEETGLIYRTIQQFEMYLNELIMNTSLRRKIAMNAYHWVRDHRLLCQHYQQRRDWYLKMRDLLPSLNQELRQRVPELFR</sequence>
<dbReference type="InterPro" id="IPR029063">
    <property type="entry name" value="SAM-dependent_MTases_sf"/>
</dbReference>
<dbReference type="OrthoDB" id="9790457at2"/>
<dbReference type="AlphaFoldDB" id="A0A1J1LCR6"/>
<dbReference type="InterPro" id="IPR055259">
    <property type="entry name" value="YkvP/CgeB_Glyco_trans-like"/>
</dbReference>
<dbReference type="Proteomes" id="UP000184315">
    <property type="component" value="Unassembled WGS sequence"/>
</dbReference>
<keyword evidence="4" id="KW-1185">Reference proteome</keyword>
<keyword evidence="3" id="KW-0808">Transferase</keyword>
<dbReference type="GO" id="GO:0016740">
    <property type="term" value="F:transferase activity"/>
    <property type="evidence" value="ECO:0007669"/>
    <property type="project" value="UniProtKB-KW"/>
</dbReference>
<proteinExistence type="predicted"/>
<feature type="region of interest" description="Disordered" evidence="1">
    <location>
        <begin position="1"/>
        <end position="22"/>
    </location>
</feature>
<dbReference type="EMBL" id="CZDF01000132">
    <property type="protein sequence ID" value="CUR30467.1"/>
    <property type="molecule type" value="Genomic_DNA"/>
</dbReference>
<dbReference type="SUPFAM" id="SSF53756">
    <property type="entry name" value="UDP-Glycosyltransferase/glycogen phosphorylase"/>
    <property type="match status" value="1"/>
</dbReference>
<dbReference type="Gene3D" id="3.40.50.2000">
    <property type="entry name" value="Glycogen Phosphorylase B"/>
    <property type="match status" value="1"/>
</dbReference>
<evidence type="ECO:0000259" key="2">
    <source>
        <dbReference type="Pfam" id="PF13524"/>
    </source>
</evidence>
<reference evidence="4" key="1">
    <citation type="submission" date="2015-10" db="EMBL/GenBank/DDBJ databases">
        <authorList>
            <person name="Regsiter A."/>
            <person name="william w."/>
        </authorList>
    </citation>
    <scope>NUCLEOTIDE SEQUENCE [LARGE SCALE GENOMIC DNA]</scope>
</reference>
<accession>A0A1J1LCR6</accession>
<dbReference type="SUPFAM" id="SSF53335">
    <property type="entry name" value="S-adenosyl-L-methionine-dependent methyltransferases"/>
    <property type="match status" value="1"/>
</dbReference>
<evidence type="ECO:0000313" key="3">
    <source>
        <dbReference type="EMBL" id="CUR30467.1"/>
    </source>
</evidence>
<feature type="compositionally biased region" description="Polar residues" evidence="1">
    <location>
        <begin position="11"/>
        <end position="20"/>
    </location>
</feature>
<dbReference type="Pfam" id="PF13524">
    <property type="entry name" value="Glyco_trans_1_2"/>
    <property type="match status" value="1"/>
</dbReference>
<evidence type="ECO:0000313" key="4">
    <source>
        <dbReference type="Proteomes" id="UP000184315"/>
    </source>
</evidence>
<feature type="domain" description="Spore protein YkvP/CgeB glycosyl transferase-like" evidence="2">
    <location>
        <begin position="413"/>
        <end position="540"/>
    </location>
</feature>
<dbReference type="Gene3D" id="3.40.50.150">
    <property type="entry name" value="Vaccinia Virus protein VP39"/>
    <property type="match status" value="1"/>
</dbReference>
<organism evidence="3 4">
    <name type="scientific">Planktothrix tepida PCC 9214</name>
    <dbReference type="NCBI Taxonomy" id="671072"/>
    <lineage>
        <taxon>Bacteria</taxon>
        <taxon>Bacillati</taxon>
        <taxon>Cyanobacteriota</taxon>
        <taxon>Cyanophyceae</taxon>
        <taxon>Oscillatoriophycideae</taxon>
        <taxon>Oscillatoriales</taxon>
        <taxon>Microcoleaceae</taxon>
        <taxon>Planktothrix</taxon>
    </lineage>
</organism>
<dbReference type="RefSeq" id="WP_083579868.1">
    <property type="nucleotide sequence ID" value="NZ_LN889782.1"/>
</dbReference>
<gene>
    <name evidence="3" type="ORF">PL9214290057</name>
</gene>